<comment type="caution">
    <text evidence="1">The sequence shown here is derived from an EMBL/GenBank/DDBJ whole genome shotgun (WGS) entry which is preliminary data.</text>
</comment>
<accession>A0A3L8PJE4</accession>
<dbReference type="Proteomes" id="UP000282515">
    <property type="component" value="Unassembled WGS sequence"/>
</dbReference>
<dbReference type="InterPro" id="IPR047681">
    <property type="entry name" value="PPA1309-like"/>
</dbReference>
<sequence length="170" mass="18306">MLEVAPDSPLRQATLEVERHVADSGWDQPPRLFALVHTAELLAAQPDLADQLGDPDGYTPVEQDGVPADRTVEDVLPTLMWPDTVHGCAVAVERVMLPPSAQAGLPEDPDELLRAVAEHPERQEVRIVAAVLRDGSAHTTVRGREPEDAPLLEGPDLVPGLVELLNASMS</sequence>
<dbReference type="OrthoDB" id="3266223at2"/>
<name>A0A3L8PJE4_9ACTN</name>
<gene>
    <name evidence="1" type="ORF">D9V41_15360</name>
</gene>
<dbReference type="RefSeq" id="WP_121795459.1">
    <property type="nucleotide sequence ID" value="NZ_RDBF01000015.1"/>
</dbReference>
<proteinExistence type="predicted"/>
<evidence type="ECO:0000313" key="2">
    <source>
        <dbReference type="Proteomes" id="UP000282515"/>
    </source>
</evidence>
<keyword evidence="2" id="KW-1185">Reference proteome</keyword>
<protein>
    <submittedName>
        <fullName evidence="1">Uncharacterized protein</fullName>
    </submittedName>
</protein>
<dbReference type="NCBIfam" id="NF040618">
    <property type="entry name" value="PPA1309_fam"/>
    <property type="match status" value="1"/>
</dbReference>
<reference evidence="1 2" key="1">
    <citation type="submission" date="2018-10" db="EMBL/GenBank/DDBJ databases">
        <title>Aeromicrobium sp. 9W16Y-2 whole genome shotgun sequence.</title>
        <authorList>
            <person name="Li F."/>
        </authorList>
    </citation>
    <scope>NUCLEOTIDE SEQUENCE [LARGE SCALE GENOMIC DNA]</scope>
    <source>
        <strain evidence="1 2">9W16Y-2</strain>
    </source>
</reference>
<organism evidence="1 2">
    <name type="scientific">Aeromicrobium phragmitis</name>
    <dbReference type="NCBI Taxonomy" id="2478914"/>
    <lineage>
        <taxon>Bacteria</taxon>
        <taxon>Bacillati</taxon>
        <taxon>Actinomycetota</taxon>
        <taxon>Actinomycetes</taxon>
        <taxon>Propionibacteriales</taxon>
        <taxon>Nocardioidaceae</taxon>
        <taxon>Aeromicrobium</taxon>
    </lineage>
</organism>
<evidence type="ECO:0000313" key="1">
    <source>
        <dbReference type="EMBL" id="RLV54688.1"/>
    </source>
</evidence>
<dbReference type="AlphaFoldDB" id="A0A3L8PJE4"/>
<dbReference type="EMBL" id="RDBF01000015">
    <property type="protein sequence ID" value="RLV54688.1"/>
    <property type="molecule type" value="Genomic_DNA"/>
</dbReference>